<organism evidence="6 7">
    <name type="scientific">bacterium (Candidatus Blackallbacteria) CG17_big_fil_post_rev_8_21_14_2_50_48_46</name>
    <dbReference type="NCBI Taxonomy" id="2014261"/>
    <lineage>
        <taxon>Bacteria</taxon>
        <taxon>Candidatus Blackallbacteria</taxon>
    </lineage>
</organism>
<dbReference type="InterPro" id="IPR000847">
    <property type="entry name" value="LysR_HTH_N"/>
</dbReference>
<gene>
    <name evidence="6" type="ORF">COW36_11185</name>
</gene>
<sequence>MKIQWLYFFSVLADCLNVSQAAESLNVTPVTLQKNMRQLEKQLGVALFNNQLSELTDAGEYFKRQALELLIGVSKINQVSNNVYPAEIRFGWSDFWGRSILLPLVSALRVLHPQYLLNVQGFNRDWHILLDAFQSQLLDVVLTTYSLNGERVMPYISGREFELYLGPEEPFQIVSHPQYRGGHWSDYLYGEIESSLALQAPFPLWNQTAYPRQVKIIVPNVDILKYMCQHMALAAFLPASITQKEQSQGKLAVVAEPPQTLRVRPALLLAYHSHLNAQVLSAEQLAQWHFQREDLI</sequence>
<evidence type="ECO:0000313" key="6">
    <source>
        <dbReference type="EMBL" id="PIW16838.1"/>
    </source>
</evidence>
<dbReference type="GO" id="GO:0000976">
    <property type="term" value="F:transcription cis-regulatory region binding"/>
    <property type="evidence" value="ECO:0007669"/>
    <property type="project" value="TreeGrafter"/>
</dbReference>
<keyword evidence="2" id="KW-0805">Transcription regulation</keyword>
<evidence type="ECO:0000256" key="3">
    <source>
        <dbReference type="ARBA" id="ARBA00023125"/>
    </source>
</evidence>
<dbReference type="GO" id="GO:0003700">
    <property type="term" value="F:DNA-binding transcription factor activity"/>
    <property type="evidence" value="ECO:0007669"/>
    <property type="project" value="InterPro"/>
</dbReference>
<keyword evidence="3" id="KW-0238">DNA-binding</keyword>
<evidence type="ECO:0000256" key="4">
    <source>
        <dbReference type="ARBA" id="ARBA00023163"/>
    </source>
</evidence>
<dbReference type="Pfam" id="PF00126">
    <property type="entry name" value="HTH_1"/>
    <property type="match status" value="1"/>
</dbReference>
<dbReference type="InterPro" id="IPR036388">
    <property type="entry name" value="WH-like_DNA-bd_sf"/>
</dbReference>
<evidence type="ECO:0000256" key="2">
    <source>
        <dbReference type="ARBA" id="ARBA00023015"/>
    </source>
</evidence>
<reference evidence="6 7" key="1">
    <citation type="submission" date="2017-09" db="EMBL/GenBank/DDBJ databases">
        <title>Depth-based differentiation of microbial function through sediment-hosted aquifers and enrichment of novel symbionts in the deep terrestrial subsurface.</title>
        <authorList>
            <person name="Probst A.J."/>
            <person name="Ladd B."/>
            <person name="Jarett J.K."/>
            <person name="Geller-Mcgrath D.E."/>
            <person name="Sieber C.M."/>
            <person name="Emerson J.B."/>
            <person name="Anantharaman K."/>
            <person name="Thomas B.C."/>
            <person name="Malmstrom R."/>
            <person name="Stieglmeier M."/>
            <person name="Klingl A."/>
            <person name="Woyke T."/>
            <person name="Ryan C.M."/>
            <person name="Banfield J.F."/>
        </authorList>
    </citation>
    <scope>NUCLEOTIDE SEQUENCE [LARGE SCALE GENOMIC DNA]</scope>
    <source>
        <strain evidence="6">CG17_big_fil_post_rev_8_21_14_2_50_48_46</strain>
    </source>
</reference>
<feature type="domain" description="HTH lysR-type" evidence="5">
    <location>
        <begin position="1"/>
        <end position="49"/>
    </location>
</feature>
<dbReference type="EMBL" id="PFFQ01000034">
    <property type="protein sequence ID" value="PIW16838.1"/>
    <property type="molecule type" value="Genomic_DNA"/>
</dbReference>
<accession>A0A2M7G4I9</accession>
<evidence type="ECO:0000259" key="5">
    <source>
        <dbReference type="PROSITE" id="PS50931"/>
    </source>
</evidence>
<dbReference type="PANTHER" id="PTHR30126">
    <property type="entry name" value="HTH-TYPE TRANSCRIPTIONAL REGULATOR"/>
    <property type="match status" value="1"/>
</dbReference>
<dbReference type="Gene3D" id="1.10.10.10">
    <property type="entry name" value="Winged helix-like DNA-binding domain superfamily/Winged helix DNA-binding domain"/>
    <property type="match status" value="1"/>
</dbReference>
<evidence type="ECO:0000256" key="1">
    <source>
        <dbReference type="ARBA" id="ARBA00009437"/>
    </source>
</evidence>
<name>A0A2M7G4I9_9BACT</name>
<keyword evidence="4" id="KW-0804">Transcription</keyword>
<comment type="caution">
    <text evidence="6">The sequence shown here is derived from an EMBL/GenBank/DDBJ whole genome shotgun (WGS) entry which is preliminary data.</text>
</comment>
<evidence type="ECO:0000313" key="7">
    <source>
        <dbReference type="Proteomes" id="UP000231019"/>
    </source>
</evidence>
<dbReference type="SUPFAM" id="SSF46785">
    <property type="entry name" value="Winged helix' DNA-binding domain"/>
    <property type="match status" value="1"/>
</dbReference>
<dbReference type="Proteomes" id="UP000231019">
    <property type="component" value="Unassembled WGS sequence"/>
</dbReference>
<dbReference type="SUPFAM" id="SSF53850">
    <property type="entry name" value="Periplasmic binding protein-like II"/>
    <property type="match status" value="1"/>
</dbReference>
<protein>
    <recommendedName>
        <fullName evidence="5">HTH lysR-type domain-containing protein</fullName>
    </recommendedName>
</protein>
<dbReference type="PANTHER" id="PTHR30126:SF40">
    <property type="entry name" value="HTH-TYPE TRANSCRIPTIONAL REGULATOR GLTR"/>
    <property type="match status" value="1"/>
</dbReference>
<dbReference type="PROSITE" id="PS50931">
    <property type="entry name" value="HTH_LYSR"/>
    <property type="match status" value="1"/>
</dbReference>
<dbReference type="InterPro" id="IPR036390">
    <property type="entry name" value="WH_DNA-bd_sf"/>
</dbReference>
<proteinExistence type="inferred from homology"/>
<dbReference type="AlphaFoldDB" id="A0A2M7G4I9"/>
<comment type="similarity">
    <text evidence="1">Belongs to the LysR transcriptional regulatory family.</text>
</comment>